<dbReference type="InterPro" id="IPR013934">
    <property type="entry name" value="Utp13_C"/>
</dbReference>
<feature type="repeat" description="WD" evidence="6">
    <location>
        <begin position="681"/>
        <end position="703"/>
    </location>
</feature>
<gene>
    <name evidence="9" type="ORF">EV356DRAFT_439447</name>
</gene>
<feature type="region of interest" description="Disordered" evidence="7">
    <location>
        <begin position="715"/>
        <end position="755"/>
    </location>
</feature>
<dbReference type="SUPFAM" id="SSF50978">
    <property type="entry name" value="WD40 repeat-like"/>
    <property type="match status" value="1"/>
</dbReference>
<dbReference type="Pfam" id="PF08625">
    <property type="entry name" value="Utp13"/>
    <property type="match status" value="1"/>
</dbReference>
<dbReference type="AlphaFoldDB" id="A0A6A6HMF8"/>
<dbReference type="InterPro" id="IPR019775">
    <property type="entry name" value="WD40_repeat_CS"/>
</dbReference>
<feature type="repeat" description="WD" evidence="6">
    <location>
        <begin position="431"/>
        <end position="472"/>
    </location>
</feature>
<keyword evidence="10" id="KW-1185">Reference proteome</keyword>
<dbReference type="InterPro" id="IPR020472">
    <property type="entry name" value="WD40_PAC1"/>
</dbReference>
<evidence type="ECO:0000313" key="9">
    <source>
        <dbReference type="EMBL" id="KAF2239334.1"/>
    </source>
</evidence>
<evidence type="ECO:0000256" key="7">
    <source>
        <dbReference type="SAM" id="MobiDB-lite"/>
    </source>
</evidence>
<dbReference type="Gene3D" id="2.130.10.10">
    <property type="entry name" value="YVTN repeat-like/Quinoprotein amine dehydrogenase"/>
    <property type="match status" value="4"/>
</dbReference>
<evidence type="ECO:0000256" key="3">
    <source>
        <dbReference type="ARBA" id="ARBA00022737"/>
    </source>
</evidence>
<feature type="repeat" description="WD" evidence="6">
    <location>
        <begin position="548"/>
        <end position="589"/>
    </location>
</feature>
<dbReference type="InterPro" id="IPR015943">
    <property type="entry name" value="WD40/YVTN_repeat-like_dom_sf"/>
</dbReference>
<dbReference type="PANTHER" id="PTHR19854:SF15">
    <property type="entry name" value="TRANSDUCIN BETA-LIKE PROTEIN 3"/>
    <property type="match status" value="1"/>
</dbReference>
<dbReference type="PROSITE" id="PS50294">
    <property type="entry name" value="WD_REPEATS_REGION"/>
    <property type="match status" value="3"/>
</dbReference>
<dbReference type="GO" id="GO:0034511">
    <property type="term" value="F:U3 snoRNA binding"/>
    <property type="evidence" value="ECO:0007669"/>
    <property type="project" value="TreeGrafter"/>
</dbReference>
<evidence type="ECO:0000256" key="4">
    <source>
        <dbReference type="ARBA" id="ARBA00023242"/>
    </source>
</evidence>
<proteinExistence type="predicted"/>
<dbReference type="GO" id="GO:0032040">
    <property type="term" value="C:small-subunit processome"/>
    <property type="evidence" value="ECO:0007669"/>
    <property type="project" value="InterPro"/>
</dbReference>
<keyword evidence="2 6" id="KW-0853">WD repeat</keyword>
<dbReference type="InterPro" id="IPR011047">
    <property type="entry name" value="Quinoprotein_ADH-like_sf"/>
</dbReference>
<feature type="compositionally biased region" description="Pro residues" evidence="7">
    <location>
        <begin position="717"/>
        <end position="726"/>
    </location>
</feature>
<evidence type="ECO:0000256" key="5">
    <source>
        <dbReference type="ARBA" id="ARBA00037338"/>
    </source>
</evidence>
<comment type="subcellular location">
    <subcellularLocation>
        <location evidence="1">Nucleus</location>
        <location evidence="1">Nucleolus</location>
    </subcellularLocation>
</comment>
<protein>
    <submittedName>
        <fullName evidence="9">WD40 repeat-like protein</fullName>
    </submittedName>
</protein>
<evidence type="ECO:0000259" key="8">
    <source>
        <dbReference type="Pfam" id="PF08625"/>
    </source>
</evidence>
<feature type="repeat" description="WD" evidence="6">
    <location>
        <begin position="225"/>
        <end position="266"/>
    </location>
</feature>
<dbReference type="GO" id="GO:0030686">
    <property type="term" value="C:90S preribosome"/>
    <property type="evidence" value="ECO:0007669"/>
    <property type="project" value="TreeGrafter"/>
</dbReference>
<feature type="region of interest" description="Disordered" evidence="7">
    <location>
        <begin position="663"/>
        <end position="685"/>
    </location>
</feature>
<organism evidence="9 10">
    <name type="scientific">Viridothelium virens</name>
    <name type="common">Speckled blister lichen</name>
    <name type="synonym">Trypethelium virens</name>
    <dbReference type="NCBI Taxonomy" id="1048519"/>
    <lineage>
        <taxon>Eukaryota</taxon>
        <taxon>Fungi</taxon>
        <taxon>Dikarya</taxon>
        <taxon>Ascomycota</taxon>
        <taxon>Pezizomycotina</taxon>
        <taxon>Dothideomycetes</taxon>
        <taxon>Dothideomycetes incertae sedis</taxon>
        <taxon>Trypetheliales</taxon>
        <taxon>Trypetheliaceae</taxon>
        <taxon>Viridothelium</taxon>
    </lineage>
</organism>
<dbReference type="PROSITE" id="PS00678">
    <property type="entry name" value="WD_REPEATS_1"/>
    <property type="match status" value="3"/>
</dbReference>
<evidence type="ECO:0000256" key="6">
    <source>
        <dbReference type="PROSITE-ProRule" id="PRU00221"/>
    </source>
</evidence>
<feature type="domain" description="U3 small nucleolar RNA-associated protein 13 C-terminal" evidence="8">
    <location>
        <begin position="793"/>
        <end position="949"/>
    </location>
</feature>
<dbReference type="FunFam" id="2.130.10.10:FF:001009">
    <property type="entry name" value="Small nucleolar ribonucleoprotein complex subunit, putative"/>
    <property type="match status" value="1"/>
</dbReference>
<dbReference type="CDD" id="cd00200">
    <property type="entry name" value="WD40"/>
    <property type="match status" value="1"/>
</dbReference>
<feature type="region of interest" description="Disordered" evidence="7">
    <location>
        <begin position="168"/>
        <end position="189"/>
    </location>
</feature>
<dbReference type="PROSITE" id="PS50082">
    <property type="entry name" value="WD_REPEATS_2"/>
    <property type="match status" value="9"/>
</dbReference>
<dbReference type="PANTHER" id="PTHR19854">
    <property type="entry name" value="TRANSDUCIN BETA-LIKE 3"/>
    <property type="match status" value="1"/>
</dbReference>
<feature type="repeat" description="WD" evidence="6">
    <location>
        <begin position="624"/>
        <end position="647"/>
    </location>
</feature>
<evidence type="ECO:0000256" key="1">
    <source>
        <dbReference type="ARBA" id="ARBA00004604"/>
    </source>
</evidence>
<dbReference type="SMART" id="SM00320">
    <property type="entry name" value="WD40"/>
    <property type="match status" value="12"/>
</dbReference>
<name>A0A6A6HMF8_VIRVR</name>
<keyword evidence="4" id="KW-0539">Nucleus</keyword>
<dbReference type="Proteomes" id="UP000800092">
    <property type="component" value="Unassembled WGS sequence"/>
</dbReference>
<dbReference type="Pfam" id="PF00400">
    <property type="entry name" value="WD40"/>
    <property type="match status" value="9"/>
</dbReference>
<reference evidence="9" key="1">
    <citation type="journal article" date="2020" name="Stud. Mycol.">
        <title>101 Dothideomycetes genomes: a test case for predicting lifestyles and emergence of pathogens.</title>
        <authorList>
            <person name="Haridas S."/>
            <person name="Albert R."/>
            <person name="Binder M."/>
            <person name="Bloem J."/>
            <person name="Labutti K."/>
            <person name="Salamov A."/>
            <person name="Andreopoulos B."/>
            <person name="Baker S."/>
            <person name="Barry K."/>
            <person name="Bills G."/>
            <person name="Bluhm B."/>
            <person name="Cannon C."/>
            <person name="Castanera R."/>
            <person name="Culley D."/>
            <person name="Daum C."/>
            <person name="Ezra D."/>
            <person name="Gonzalez J."/>
            <person name="Henrissat B."/>
            <person name="Kuo A."/>
            <person name="Liang C."/>
            <person name="Lipzen A."/>
            <person name="Lutzoni F."/>
            <person name="Magnuson J."/>
            <person name="Mondo S."/>
            <person name="Nolan M."/>
            <person name="Ohm R."/>
            <person name="Pangilinan J."/>
            <person name="Park H.-J."/>
            <person name="Ramirez L."/>
            <person name="Alfaro M."/>
            <person name="Sun H."/>
            <person name="Tritt A."/>
            <person name="Yoshinaga Y."/>
            <person name="Zwiers L.-H."/>
            <person name="Turgeon B."/>
            <person name="Goodwin S."/>
            <person name="Spatafora J."/>
            <person name="Crous P."/>
            <person name="Grigoriev I."/>
        </authorList>
    </citation>
    <scope>NUCLEOTIDE SEQUENCE</scope>
    <source>
        <strain evidence="9">Tuck. ex Michener</strain>
    </source>
</reference>
<sequence length="994" mass="107301">MAQRAELKTTFEPSKVIQPFYSGGSVALGGDGQILATCLGDDVILTDLTSGEQLLRIEGDDEPITTISLTADVSYLITCSRSLAVRTYLLRSADGAFTAELQRTIKPHVTPTVTSAVDHTGTLFAAGAADGAIKIFDIRGGYTTHTFHGHSGVISALHFFEVADSKSDSKSQQDKKRKKRRSNGETMDIDDDTAEATFGIRIASGGEDGKVRIWDLHKRKSVAVLDSHVSVVRGLDFSAKENALVSGSRDKTVMLWDAKTWKIRSTIPILETIESVGFVQEGKYIYTGGENGQIRIWMTATGKEITDEQEPGGETEGVVDVLRPQNLSSLLSVHADQSLRLHSLDPLDETLAGNMISPLPVIRRISGTHDEVIDLAYIGLEKDYLALATNLEELRIISLSTRSPSALPSDHRDAVSMVPASHYFGADVTTLRGHTDIIITLDTDWSGHWLATGAKDNTARLWRLDPANNSYLCYATFSGHAESIGGIALPHQKPPSGSAAHSNPLDHPPKFLLTASQDKTIKRWDITTSSDAERGGRPMKVARAAYTRKAHDKDINALDTNPNDSLFASASQDRNVKIWDLEAGETIGILRGHKRGVWTAKFSPMGTSPITGESGATSSASRGYVVTGSADKSVRIWSLADYSCLRTFEGHTNSVLKVVWLPPSTTNRTDSGAHRRRGPQVASAGGDGLVKVWDIESESATTLDNHTDRVWALAVKPPRPSLPSEPRPTSTSTSDNPDLASAAADPESTAPNEEPTTLLSAGADAVLTFWRDTTHATQLATAAASTARLEASQTLANLARARAYGEGVALALRLEQPARLLQLLREATARHPAEEGSLTGLREVDDVIKGLGDEELWRLVLLCREWCVRGRNAAVGQRVLGAVVRLVEVRRLRGLRPPRGWGRGMGRAGGKKEGWKEVVVGLEAHSEKRHGKLGELRESAFVIGYLLQQIDEGMGMDGVNGWVGSHKGDGVGVLSNGVSKDVEMMDGHAVGDLE</sequence>
<accession>A0A6A6HMF8</accession>
<dbReference type="InterPro" id="IPR036322">
    <property type="entry name" value="WD40_repeat_dom_sf"/>
</dbReference>
<feature type="repeat" description="WD" evidence="6">
    <location>
        <begin position="105"/>
        <end position="146"/>
    </location>
</feature>
<dbReference type="SUPFAM" id="SSF50998">
    <property type="entry name" value="Quinoprotein alcohol dehydrogenase-like"/>
    <property type="match status" value="1"/>
</dbReference>
<dbReference type="GO" id="GO:0000480">
    <property type="term" value="P:endonucleolytic cleavage in 5'-ETS of tricistronic rRNA transcript (SSU-rRNA, 5.8S rRNA, LSU-rRNA)"/>
    <property type="evidence" value="ECO:0007669"/>
    <property type="project" value="TreeGrafter"/>
</dbReference>
<feature type="repeat" description="WD" evidence="6">
    <location>
        <begin position="202"/>
        <end position="224"/>
    </location>
</feature>
<dbReference type="InterPro" id="IPR001680">
    <property type="entry name" value="WD40_rpt"/>
</dbReference>
<keyword evidence="3" id="KW-0677">Repeat</keyword>
<dbReference type="OrthoDB" id="5414888at2759"/>
<feature type="repeat" description="WD" evidence="6">
    <location>
        <begin position="511"/>
        <end position="534"/>
    </location>
</feature>
<comment type="function">
    <text evidence="5">Component of the ASTRA complex involved in chromatin remodeling.</text>
</comment>
<dbReference type="PRINTS" id="PR00320">
    <property type="entry name" value="GPROTEINBRPT"/>
</dbReference>
<evidence type="ECO:0000256" key="2">
    <source>
        <dbReference type="ARBA" id="ARBA00022574"/>
    </source>
</evidence>
<evidence type="ECO:0000313" key="10">
    <source>
        <dbReference type="Proteomes" id="UP000800092"/>
    </source>
</evidence>
<dbReference type="EMBL" id="ML991773">
    <property type="protein sequence ID" value="KAF2239334.1"/>
    <property type="molecule type" value="Genomic_DNA"/>
</dbReference>
<feature type="region of interest" description="Disordered" evidence="7">
    <location>
        <begin position="487"/>
        <end position="508"/>
    </location>
</feature>
<feature type="repeat" description="WD" evidence="6">
    <location>
        <begin position="273"/>
        <end position="307"/>
    </location>
</feature>
<dbReference type="GO" id="GO:0000472">
    <property type="term" value="P:endonucleolytic cleavage to generate mature 5'-end of SSU-rRNA from (SSU-rRNA, 5.8S rRNA, LSU-rRNA)"/>
    <property type="evidence" value="ECO:0007669"/>
    <property type="project" value="TreeGrafter"/>
</dbReference>